<accession>A0A1H1U3T7</accession>
<dbReference type="InterPro" id="IPR008979">
    <property type="entry name" value="Galactose-bd-like_sf"/>
</dbReference>
<gene>
    <name evidence="1" type="ORF">SAMN04489812_2630</name>
</gene>
<reference evidence="1 2" key="1">
    <citation type="submission" date="2016-10" db="EMBL/GenBank/DDBJ databases">
        <authorList>
            <person name="de Groot N.N."/>
        </authorList>
    </citation>
    <scope>NUCLEOTIDE SEQUENCE [LARGE SCALE GENOMIC DNA]</scope>
    <source>
        <strain evidence="1 2">DSM 21800</strain>
    </source>
</reference>
<dbReference type="RefSeq" id="WP_091525438.1">
    <property type="nucleotide sequence ID" value="NZ_LT629772.1"/>
</dbReference>
<evidence type="ECO:0008006" key="3">
    <source>
        <dbReference type="Google" id="ProtNLM"/>
    </source>
</evidence>
<proteinExistence type="predicted"/>
<dbReference type="EMBL" id="LT629772">
    <property type="protein sequence ID" value="SDS67158.1"/>
    <property type="molecule type" value="Genomic_DNA"/>
</dbReference>
<keyword evidence="2" id="KW-1185">Reference proteome</keyword>
<dbReference type="InterPro" id="IPR053161">
    <property type="entry name" value="Ulvan_degrading_GH"/>
</dbReference>
<dbReference type="OrthoDB" id="9761519at2"/>
<name>A0A1H1U3T7_9ACTN</name>
<dbReference type="SUPFAM" id="SSF49785">
    <property type="entry name" value="Galactose-binding domain-like"/>
    <property type="match status" value="1"/>
</dbReference>
<dbReference type="STRING" id="630515.SAMN04489812_2630"/>
<evidence type="ECO:0000313" key="1">
    <source>
        <dbReference type="EMBL" id="SDS67158.1"/>
    </source>
</evidence>
<dbReference type="Pfam" id="PF17132">
    <property type="entry name" value="Glyco_hydro_106"/>
    <property type="match status" value="1"/>
</dbReference>
<organism evidence="1 2">
    <name type="scientific">Microlunatus soli</name>
    <dbReference type="NCBI Taxonomy" id="630515"/>
    <lineage>
        <taxon>Bacteria</taxon>
        <taxon>Bacillati</taxon>
        <taxon>Actinomycetota</taxon>
        <taxon>Actinomycetes</taxon>
        <taxon>Propionibacteriales</taxon>
        <taxon>Propionibacteriaceae</taxon>
        <taxon>Microlunatus</taxon>
    </lineage>
</organism>
<dbReference type="PANTHER" id="PTHR36848">
    <property type="entry name" value="DNA-BINDING PROTEIN (PUTATIVE SECRETED PROTEIN)-RELATED"/>
    <property type="match status" value="1"/>
</dbReference>
<dbReference type="AlphaFoldDB" id="A0A1H1U3T7"/>
<protein>
    <recommendedName>
        <fullName evidence="3">Alpha-L-rhamnosidase</fullName>
    </recommendedName>
</protein>
<dbReference type="PANTHER" id="PTHR36848:SF2">
    <property type="entry name" value="SECRETED PROTEIN"/>
    <property type="match status" value="1"/>
</dbReference>
<evidence type="ECO:0000313" key="2">
    <source>
        <dbReference type="Proteomes" id="UP000199103"/>
    </source>
</evidence>
<dbReference type="Proteomes" id="UP000199103">
    <property type="component" value="Chromosome I"/>
</dbReference>
<sequence>MSIDELAKLIKDPPIEYRPEVRWWLAEGLHTDQTLRHEIDAAHRLGFGGMEFLAMDEGDVDHERYGWGAEEWVHDSQIVVEETTRRGMAVSFTSGTNWSNANLPTIDPEHPAAAQELDVVAEDLPAGGSRTGALPRVDLQAPVEQSVIPGHRATVTGQSLVAVVAIRIVDQPARGAVLDAESAMVLTGQVRDETLDWTAPTGGGRWRLFSYWMHGTGQTASPSASVNYTVNYLDPDGAEAVIDYWQTQVLTPQLREQIDRNPRTQMYMDSLELFTYGAGGLFWGRTVAEEFRNRRGYDIARWLPFLTRDVDLMAPATQYHHEPLDDQRRDVQKVRYDYVRTLTDLYIENMLRPFAAFLHSVGMGLRSEISYGLPFELTRPGPEVDGIETESLEFAAQIDAYRLLAGPAHLFGKQYSSETGATTRNHMLDHRFYDQIIATQLAAGITKTVLHGWASTAGADGVTEWPGHEGMLPLFSERFDTRQPAAEFYPLWTAALGRQQCLLRQGKPRIDVGILRTDHFTDNMSGLVFFDADGNRIPDEDAYGRWWMRDRQNHWWSDLGMQDAGWSYEFFDGSLLLRDDVRFADGVVQPDGPGYQALIIFQSQLDADVAARLLQWARQGCRILVVHGAAELKLLMSAEYTAHPRAATGTPGLDGRDGELAEAMAALLAQPTVAEAADPSETLAALRGLGVTGRAEFAADNRNVLTHLRQDGDLLQLYAYHFLYETGAPTTVEITLAGRGTAYRIDPWTGAVRHHRGVRFDGGRTVLTVELAPGETALFTVDCSATARSSTPASRQPVVELADWTVAVESWDAGEPELITEDRGLGYQSREVRPRTAVTRIDAPTPGLLAWKDMPGIGPDVSGVGEYRTSVALDRLPEPGERYLLDLGSTAGGLGSVRINGGDPVGFDTSRPVVDVTDRLRLGINSIMVRTASSLNNRLLARGYYDSIPDVAAQLGGRSPRMQHTVPQPHGLLGPVRLVCES</sequence>